<dbReference type="Gene3D" id="3.40.50.720">
    <property type="entry name" value="NAD(P)-binding Rossmann-like Domain"/>
    <property type="match status" value="1"/>
</dbReference>
<dbReference type="AlphaFoldDB" id="A0A2I1C754"/>
<evidence type="ECO:0000313" key="1">
    <source>
        <dbReference type="EMBL" id="PKX93470.1"/>
    </source>
</evidence>
<evidence type="ECO:0000313" key="2">
    <source>
        <dbReference type="Proteomes" id="UP000234474"/>
    </source>
</evidence>
<comment type="caution">
    <text evidence="1">The sequence shown here is derived from an EMBL/GenBank/DDBJ whole genome shotgun (WGS) entry which is preliminary data.</text>
</comment>
<dbReference type="RefSeq" id="XP_024682065.1">
    <property type="nucleotide sequence ID" value="XM_024825045.1"/>
</dbReference>
<sequence length="116" mass="13105">MVDNDRRPVNFAELWPTIANWFGLRGVGPSETGDALKPGEYVSKFRHLFTENGPPKGVTRGVVAGSTQLDSLGWWLSFDRHLSSERLRRVGFTEKRDPVEGWLDAFERFSKAGIIL</sequence>
<dbReference type="GeneID" id="36532370"/>
<name>A0A2I1C754_ASPN1</name>
<dbReference type="STRING" id="1392255.A0A2I1C754"/>
<organism evidence="1 2">
    <name type="scientific">Aspergillus novofumigatus (strain IBT 16806)</name>
    <dbReference type="NCBI Taxonomy" id="1392255"/>
    <lineage>
        <taxon>Eukaryota</taxon>
        <taxon>Fungi</taxon>
        <taxon>Dikarya</taxon>
        <taxon>Ascomycota</taxon>
        <taxon>Pezizomycotina</taxon>
        <taxon>Eurotiomycetes</taxon>
        <taxon>Eurotiomycetidae</taxon>
        <taxon>Eurotiales</taxon>
        <taxon>Aspergillaceae</taxon>
        <taxon>Aspergillus</taxon>
        <taxon>Aspergillus subgen. Fumigati</taxon>
    </lineage>
</organism>
<accession>A0A2I1C754</accession>
<reference evidence="2" key="1">
    <citation type="journal article" date="2018" name="Proc. Natl. Acad. Sci. U.S.A.">
        <title>Linking secondary metabolites to gene clusters through genome sequencing of six diverse Aspergillus species.</title>
        <authorList>
            <person name="Kaerboelling I."/>
            <person name="Vesth T.C."/>
            <person name="Frisvad J.C."/>
            <person name="Nybo J.L."/>
            <person name="Theobald S."/>
            <person name="Kuo A."/>
            <person name="Bowyer P."/>
            <person name="Matsuda Y."/>
            <person name="Mondo S."/>
            <person name="Lyhne E.K."/>
            <person name="Kogle M.E."/>
            <person name="Clum A."/>
            <person name="Lipzen A."/>
            <person name="Salamov A."/>
            <person name="Ngan C.Y."/>
            <person name="Daum C."/>
            <person name="Chiniquy J."/>
            <person name="Barry K."/>
            <person name="LaButti K."/>
            <person name="Haridas S."/>
            <person name="Simmons B.A."/>
            <person name="Magnuson J.K."/>
            <person name="Mortensen U.H."/>
            <person name="Larsen T.O."/>
            <person name="Grigoriev I.V."/>
            <person name="Baker S.E."/>
            <person name="Andersen M.R."/>
        </authorList>
    </citation>
    <scope>NUCLEOTIDE SEQUENCE [LARGE SCALE GENOMIC DNA]</scope>
    <source>
        <strain evidence="2">IBT 16806</strain>
    </source>
</reference>
<dbReference type="Proteomes" id="UP000234474">
    <property type="component" value="Unassembled WGS sequence"/>
</dbReference>
<gene>
    <name evidence="1" type="ORF">P174DRAFT_422466</name>
</gene>
<protein>
    <submittedName>
        <fullName evidence="1">Uncharacterized protein</fullName>
    </submittedName>
</protein>
<keyword evidence="2" id="KW-1185">Reference proteome</keyword>
<dbReference type="VEuPathDB" id="FungiDB:P174DRAFT_422466"/>
<proteinExistence type="predicted"/>
<dbReference type="OrthoDB" id="1731983at2759"/>
<dbReference type="EMBL" id="MSZS01000005">
    <property type="protein sequence ID" value="PKX93470.1"/>
    <property type="molecule type" value="Genomic_DNA"/>
</dbReference>